<keyword evidence="3" id="KW-1185">Reference proteome</keyword>
<evidence type="ECO:0000256" key="1">
    <source>
        <dbReference type="SAM" id="Phobius"/>
    </source>
</evidence>
<sequence>MTHSARRPATTSAAVTMFGIGLLAVLVIFGLFAAGYRNLPVWLNLAAMLAPLGLAVGLVAAIGQVRQSARHHRSP</sequence>
<comment type="caution">
    <text evidence="2">The sequence shown here is derived from an EMBL/GenBank/DDBJ whole genome shotgun (WGS) entry which is preliminary data.</text>
</comment>
<feature type="transmembrane region" description="Helical" evidence="1">
    <location>
        <begin position="12"/>
        <end position="36"/>
    </location>
</feature>
<reference evidence="2" key="1">
    <citation type="submission" date="2023-07" db="EMBL/GenBank/DDBJ databases">
        <title>Sequencing the genomes of 1000 actinobacteria strains.</title>
        <authorList>
            <person name="Klenk H.-P."/>
        </authorList>
    </citation>
    <scope>NUCLEOTIDE SEQUENCE</scope>
    <source>
        <strain evidence="2">DSM 45977</strain>
    </source>
</reference>
<evidence type="ECO:0000313" key="3">
    <source>
        <dbReference type="Proteomes" id="UP001180845"/>
    </source>
</evidence>
<gene>
    <name evidence="2" type="ORF">JOF55_001693</name>
</gene>
<proteinExistence type="predicted"/>
<organism evidence="2 3">
    <name type="scientific">Haloactinomyces albus</name>
    <dbReference type="NCBI Taxonomy" id="1352928"/>
    <lineage>
        <taxon>Bacteria</taxon>
        <taxon>Bacillati</taxon>
        <taxon>Actinomycetota</taxon>
        <taxon>Actinomycetes</taxon>
        <taxon>Actinopolysporales</taxon>
        <taxon>Actinopolysporaceae</taxon>
        <taxon>Haloactinomyces</taxon>
    </lineage>
</organism>
<keyword evidence="1" id="KW-0472">Membrane</keyword>
<accession>A0AAE4CN19</accession>
<keyword evidence="1" id="KW-0812">Transmembrane</keyword>
<name>A0AAE4CN19_9ACTN</name>
<feature type="transmembrane region" description="Helical" evidence="1">
    <location>
        <begin position="42"/>
        <end position="63"/>
    </location>
</feature>
<protein>
    <submittedName>
        <fullName evidence="2">ABC-type multidrug transport system permease subunit</fullName>
    </submittedName>
</protein>
<dbReference type="AlphaFoldDB" id="A0AAE4CN19"/>
<dbReference type="Proteomes" id="UP001180845">
    <property type="component" value="Unassembled WGS sequence"/>
</dbReference>
<dbReference type="EMBL" id="JAVDXW010000001">
    <property type="protein sequence ID" value="MDR7301512.1"/>
    <property type="molecule type" value="Genomic_DNA"/>
</dbReference>
<dbReference type="RefSeq" id="WP_310272132.1">
    <property type="nucleotide sequence ID" value="NZ_JAVDXW010000001.1"/>
</dbReference>
<evidence type="ECO:0000313" key="2">
    <source>
        <dbReference type="EMBL" id="MDR7301512.1"/>
    </source>
</evidence>
<keyword evidence="1" id="KW-1133">Transmembrane helix</keyword>